<dbReference type="Gene3D" id="4.10.240.10">
    <property type="entry name" value="Zn(2)-C6 fungal-type DNA-binding domain"/>
    <property type="match status" value="1"/>
</dbReference>
<comment type="caution">
    <text evidence="6">The sequence shown here is derived from an EMBL/GenBank/DDBJ whole genome shotgun (WGS) entry which is preliminary data.</text>
</comment>
<keyword evidence="7" id="KW-1185">Reference proteome</keyword>
<sequence length="817" mass="91103">MSQLDTNFSLSPAETISSTTASQNNITQSNSESPSDSASANAKRVTPPANGANGTPGTAGLNSRSCVTCRKRKVKCDKRHPCSNCNRAAIECVFPGPGRAPRRSRKQPDTELLARLRRLEGVVQSLGKGIDENGETIIEPAEAENVSPTVPHPKEKDCIKKEKGSGILGYHEPSSNSEIRNHDKKADGIVKEFGRLVVEDGRSHYVSNKFWNSLSDEVLEMQDILDDPTDEEDDYPSPGSGDSAAANHQGFIFSFSSTVLSLRNFHPPQEQIPLYWNIYKTNIDPVIKLLHIPFHENMISKASQDLDNVSKPLEVFMFTIYYTAVTSLSPDDCIVHLGLEKQAALRKYRFATEQALARAGFLCTQDFVVLQSMLLFLSCVRRSDDTRYVWTITGLLIRLAQAQGCHRDGQQFGLLPFETEMRRRLWWQICTLDVRASEDQGADPSIIEQSFDTKFPLNINDEDINPTMKEAPEGHEGATEMTFDLIRFSVSTTVRRLSYAPAGPGPCRTKSMGLSLEDKEHLIDELHQYLEKKYLRHLDTTIPLHWVAATVARLIMAKMWLIVHHPLSRVDRGAGLSRDVEDRLFLTSVEVIEFSRLLETDKATVKWGWLFRTYVQWHALAFVLSQLCVRTIGPDVDKAWMVIEDVFNDWGGTVSSNRRGMLWKPLRKLMAKARAERSKGLQKQAQFPLDGSIGLATSSLGVPLGPMSTVNGMTDFQTFDTSMSVTDGLTNILTTESGSPNGLPQPYLLMQQGPQNGFADAGSYLLDPSVFAQERPIMDEGINWTGWDDMVKDFQMEANDGQGGSNGSALDGMINWW</sequence>
<dbReference type="PANTHER" id="PTHR31001:SF50">
    <property type="entry name" value="ZN(II)2CYS6 TRANSCRIPTION FACTOR (EUROFUNG)"/>
    <property type="match status" value="1"/>
</dbReference>
<dbReference type="Proteomes" id="UP001590950">
    <property type="component" value="Unassembled WGS sequence"/>
</dbReference>
<evidence type="ECO:0000256" key="4">
    <source>
        <dbReference type="SAM" id="MobiDB-lite"/>
    </source>
</evidence>
<dbReference type="EMBL" id="JBEFKJ010000015">
    <property type="protein sequence ID" value="KAL2042014.1"/>
    <property type="molecule type" value="Genomic_DNA"/>
</dbReference>
<dbReference type="PROSITE" id="PS00463">
    <property type="entry name" value="ZN2_CY6_FUNGAL_1"/>
    <property type="match status" value="1"/>
</dbReference>
<dbReference type="CDD" id="cd12148">
    <property type="entry name" value="fungal_TF_MHR"/>
    <property type="match status" value="1"/>
</dbReference>
<keyword evidence="2" id="KW-0479">Metal-binding</keyword>
<protein>
    <recommendedName>
        <fullName evidence="5">Zn(2)-C6 fungal-type domain-containing protein</fullName>
    </recommendedName>
</protein>
<dbReference type="InterPro" id="IPR001138">
    <property type="entry name" value="Zn2Cys6_DnaBD"/>
</dbReference>
<evidence type="ECO:0000259" key="5">
    <source>
        <dbReference type="PROSITE" id="PS50048"/>
    </source>
</evidence>
<dbReference type="PROSITE" id="PS50048">
    <property type="entry name" value="ZN2_CY6_FUNGAL_2"/>
    <property type="match status" value="1"/>
</dbReference>
<evidence type="ECO:0000313" key="7">
    <source>
        <dbReference type="Proteomes" id="UP001590950"/>
    </source>
</evidence>
<dbReference type="SUPFAM" id="SSF57701">
    <property type="entry name" value="Zn2/Cys6 DNA-binding domain"/>
    <property type="match status" value="1"/>
</dbReference>
<evidence type="ECO:0000256" key="3">
    <source>
        <dbReference type="ARBA" id="ARBA00023242"/>
    </source>
</evidence>
<evidence type="ECO:0000313" key="6">
    <source>
        <dbReference type="EMBL" id="KAL2042014.1"/>
    </source>
</evidence>
<dbReference type="InterPro" id="IPR050613">
    <property type="entry name" value="Sec_Metabolite_Reg"/>
</dbReference>
<feature type="domain" description="Zn(2)-C6 fungal-type" evidence="5">
    <location>
        <begin position="65"/>
        <end position="94"/>
    </location>
</feature>
<evidence type="ECO:0000256" key="1">
    <source>
        <dbReference type="ARBA" id="ARBA00004123"/>
    </source>
</evidence>
<dbReference type="SMART" id="SM00906">
    <property type="entry name" value="Fungal_trans"/>
    <property type="match status" value="1"/>
</dbReference>
<keyword evidence="3" id="KW-0539">Nucleus</keyword>
<name>A0ABR4A7Y6_9LECA</name>
<dbReference type="Pfam" id="PF00172">
    <property type="entry name" value="Zn_clus"/>
    <property type="match status" value="1"/>
</dbReference>
<proteinExistence type="predicted"/>
<gene>
    <name evidence="6" type="ORF">N7G274_005202</name>
</gene>
<evidence type="ECO:0000256" key="2">
    <source>
        <dbReference type="ARBA" id="ARBA00022723"/>
    </source>
</evidence>
<dbReference type="CDD" id="cd00067">
    <property type="entry name" value="GAL4"/>
    <property type="match status" value="1"/>
</dbReference>
<accession>A0ABR4A7Y6</accession>
<reference evidence="6 7" key="1">
    <citation type="submission" date="2024-09" db="EMBL/GenBank/DDBJ databases">
        <title>Rethinking Asexuality: The Enigmatic Case of Functional Sexual Genes in Lepraria (Stereocaulaceae).</title>
        <authorList>
            <person name="Doellman M."/>
            <person name="Sun Y."/>
            <person name="Barcenas-Pena A."/>
            <person name="Lumbsch H.T."/>
            <person name="Grewe F."/>
        </authorList>
    </citation>
    <scope>NUCLEOTIDE SEQUENCE [LARGE SCALE GENOMIC DNA]</scope>
    <source>
        <strain evidence="6 7">Mercado 3170</strain>
    </source>
</reference>
<feature type="region of interest" description="Disordered" evidence="4">
    <location>
        <begin position="1"/>
        <end position="63"/>
    </location>
</feature>
<dbReference type="InterPro" id="IPR007219">
    <property type="entry name" value="XnlR_reg_dom"/>
</dbReference>
<feature type="compositionally biased region" description="Polar residues" evidence="4">
    <location>
        <begin position="1"/>
        <end position="28"/>
    </location>
</feature>
<comment type="subcellular location">
    <subcellularLocation>
        <location evidence="1">Nucleus</location>
    </subcellularLocation>
</comment>
<dbReference type="InterPro" id="IPR036864">
    <property type="entry name" value="Zn2-C6_fun-type_DNA-bd_sf"/>
</dbReference>
<dbReference type="SMART" id="SM00066">
    <property type="entry name" value="GAL4"/>
    <property type="match status" value="1"/>
</dbReference>
<dbReference type="Pfam" id="PF04082">
    <property type="entry name" value="Fungal_trans"/>
    <property type="match status" value="1"/>
</dbReference>
<dbReference type="PANTHER" id="PTHR31001">
    <property type="entry name" value="UNCHARACTERIZED TRANSCRIPTIONAL REGULATORY PROTEIN"/>
    <property type="match status" value="1"/>
</dbReference>
<feature type="compositionally biased region" description="Low complexity" evidence="4">
    <location>
        <begin position="29"/>
        <end position="62"/>
    </location>
</feature>
<organism evidence="6 7">
    <name type="scientific">Stereocaulon virgatum</name>
    <dbReference type="NCBI Taxonomy" id="373712"/>
    <lineage>
        <taxon>Eukaryota</taxon>
        <taxon>Fungi</taxon>
        <taxon>Dikarya</taxon>
        <taxon>Ascomycota</taxon>
        <taxon>Pezizomycotina</taxon>
        <taxon>Lecanoromycetes</taxon>
        <taxon>OSLEUM clade</taxon>
        <taxon>Lecanoromycetidae</taxon>
        <taxon>Lecanorales</taxon>
        <taxon>Lecanorineae</taxon>
        <taxon>Stereocaulaceae</taxon>
        <taxon>Stereocaulon</taxon>
    </lineage>
</organism>